<dbReference type="HAMAP" id="MF_00152">
    <property type="entry name" value="Nfo"/>
    <property type="match status" value="1"/>
</dbReference>
<dbReference type="EC" id="3.1.21.2" evidence="9"/>
<sequence>MKYIGAHVSAAGGVFNAPVNAAKIGATAFALFTKNQRRWQSPPLSATAINQFKANCARYQFSAEQILVHDSYLINLGHPEPDALNKSRQAFVDELSRCHQLGLKLLNFHPGSHLRKQSVEQTLAKISESINLAHKEVPEVVAVIENTAGQGSNLGWDFAQIGQIIANVADKSRVGVCIDTCHGFAAGYPIHTQEGFMQTFADFDALIGFEYLRGMHLNDSKGQLGSRIDRHQSLGQGEIGHDCFKYVMQDPRFDNIPLILETIDQHIWPQEISWLKQLAGENE</sequence>
<dbReference type="InterPro" id="IPR001719">
    <property type="entry name" value="AP_endonuc_2"/>
</dbReference>
<accession>A0A4R1K239</accession>
<evidence type="ECO:0000256" key="5">
    <source>
        <dbReference type="ARBA" id="ARBA00022763"/>
    </source>
</evidence>
<proteinExistence type="inferred from homology"/>
<dbReference type="PROSITE" id="PS00729">
    <property type="entry name" value="AP_NUCLEASE_F2_1"/>
    <property type="match status" value="1"/>
</dbReference>
<dbReference type="GO" id="GO:0003906">
    <property type="term" value="F:DNA-(apurinic or apyrimidinic site) endonuclease activity"/>
    <property type="evidence" value="ECO:0007669"/>
    <property type="project" value="TreeGrafter"/>
</dbReference>
<dbReference type="PANTHER" id="PTHR21445:SF0">
    <property type="entry name" value="APURINIC-APYRIMIDINIC ENDONUCLEASE"/>
    <property type="match status" value="1"/>
</dbReference>
<feature type="binding site" evidence="9">
    <location>
        <position position="231"/>
    </location>
    <ligand>
        <name>Zn(2+)</name>
        <dbReference type="ChEBI" id="CHEBI:29105"/>
        <label>3</label>
    </ligand>
</feature>
<keyword evidence="5 9" id="KW-0227">DNA damage</keyword>
<comment type="cofactor">
    <cofactor evidence="9">
        <name>Zn(2+)</name>
        <dbReference type="ChEBI" id="CHEBI:29105"/>
    </cofactor>
    <text evidence="9">Binds 3 Zn(2+) ions.</text>
</comment>
<feature type="binding site" evidence="9">
    <location>
        <position position="145"/>
    </location>
    <ligand>
        <name>Zn(2+)</name>
        <dbReference type="ChEBI" id="CHEBI:29105"/>
        <label>1</label>
    </ligand>
</feature>
<organism evidence="11 12">
    <name type="scientific">Celerinatantimonas diazotrophica</name>
    <dbReference type="NCBI Taxonomy" id="412034"/>
    <lineage>
        <taxon>Bacteria</taxon>
        <taxon>Pseudomonadati</taxon>
        <taxon>Pseudomonadota</taxon>
        <taxon>Gammaproteobacteria</taxon>
        <taxon>Celerinatantimonadaceae</taxon>
        <taxon>Celerinatantimonas</taxon>
    </lineage>
</organism>
<keyword evidence="7 9" id="KW-0862">Zinc</keyword>
<feature type="binding site" evidence="9">
    <location>
        <position position="69"/>
    </location>
    <ligand>
        <name>Zn(2+)</name>
        <dbReference type="ChEBI" id="CHEBI:29105"/>
        <label>1</label>
    </ligand>
</feature>
<feature type="binding site" evidence="9">
    <location>
        <position position="261"/>
    </location>
    <ligand>
        <name>Zn(2+)</name>
        <dbReference type="ChEBI" id="CHEBI:29105"/>
        <label>2</label>
    </ligand>
</feature>
<dbReference type="EMBL" id="SMGD01000012">
    <property type="protein sequence ID" value="TCK58042.1"/>
    <property type="molecule type" value="Genomic_DNA"/>
</dbReference>
<dbReference type="CDD" id="cd00019">
    <property type="entry name" value="AP2Ec"/>
    <property type="match status" value="1"/>
</dbReference>
<name>A0A4R1K239_9GAMM</name>
<feature type="binding site" evidence="9">
    <location>
        <position position="216"/>
    </location>
    <ligand>
        <name>Zn(2+)</name>
        <dbReference type="ChEBI" id="CHEBI:29105"/>
        <label>2</label>
    </ligand>
</feature>
<evidence type="ECO:0000259" key="10">
    <source>
        <dbReference type="Pfam" id="PF01261"/>
    </source>
</evidence>
<keyword evidence="8 9" id="KW-0234">DNA repair</keyword>
<reference evidence="11 12" key="1">
    <citation type="submission" date="2019-03" db="EMBL/GenBank/DDBJ databases">
        <title>Genomic Encyclopedia of Type Strains, Phase IV (KMG-IV): sequencing the most valuable type-strain genomes for metagenomic binning, comparative biology and taxonomic classification.</title>
        <authorList>
            <person name="Goeker M."/>
        </authorList>
    </citation>
    <scope>NUCLEOTIDE SEQUENCE [LARGE SCALE GENOMIC DNA]</scope>
    <source>
        <strain evidence="11 12">DSM 18577</strain>
    </source>
</reference>
<keyword evidence="4 9" id="KW-0255">Endonuclease</keyword>
<feature type="binding site" evidence="9">
    <location>
        <position position="179"/>
    </location>
    <ligand>
        <name>Zn(2+)</name>
        <dbReference type="ChEBI" id="CHEBI:29105"/>
        <label>2</label>
    </ligand>
</feature>
<keyword evidence="12" id="KW-1185">Reference proteome</keyword>
<dbReference type="InterPro" id="IPR018246">
    <property type="entry name" value="AP_endonuc_F2_Zn_BS"/>
</dbReference>
<dbReference type="PROSITE" id="PS00731">
    <property type="entry name" value="AP_NUCLEASE_F2_3"/>
    <property type="match status" value="1"/>
</dbReference>
<dbReference type="NCBIfam" id="NF002199">
    <property type="entry name" value="PRK01060.1-4"/>
    <property type="match status" value="1"/>
</dbReference>
<keyword evidence="2 9" id="KW-0540">Nuclease</keyword>
<evidence type="ECO:0000256" key="3">
    <source>
        <dbReference type="ARBA" id="ARBA00022723"/>
    </source>
</evidence>
<keyword evidence="6 9" id="KW-0378">Hydrolase</keyword>
<feature type="binding site" evidence="9">
    <location>
        <position position="109"/>
    </location>
    <ligand>
        <name>Zn(2+)</name>
        <dbReference type="ChEBI" id="CHEBI:29105"/>
        <label>1</label>
    </ligand>
</feature>
<keyword evidence="3 9" id="KW-0479">Metal-binding</keyword>
<dbReference type="Proteomes" id="UP000295565">
    <property type="component" value="Unassembled WGS sequence"/>
</dbReference>
<dbReference type="GO" id="GO:0008081">
    <property type="term" value="F:phosphoric diester hydrolase activity"/>
    <property type="evidence" value="ECO:0007669"/>
    <property type="project" value="TreeGrafter"/>
</dbReference>
<evidence type="ECO:0000256" key="1">
    <source>
        <dbReference type="ARBA" id="ARBA00005340"/>
    </source>
</evidence>
<dbReference type="OrthoDB" id="9805666at2"/>
<gene>
    <name evidence="9" type="primary">nfo</name>
    <name evidence="11" type="ORF">EV690_1747</name>
</gene>
<comment type="function">
    <text evidence="9">Endonuclease IV plays a role in DNA repair. It cleaves phosphodiester bonds at apurinic or apyrimidinic (AP) sites, generating a 3'-hydroxyl group and a 5'-terminal sugar phosphate.</text>
</comment>
<dbReference type="Pfam" id="PF01261">
    <property type="entry name" value="AP_endonuc_2"/>
    <property type="match status" value="1"/>
</dbReference>
<dbReference type="RefSeq" id="WP_131912556.1">
    <property type="nucleotide sequence ID" value="NZ_OU594967.1"/>
</dbReference>
<dbReference type="GO" id="GO:0003677">
    <property type="term" value="F:DNA binding"/>
    <property type="evidence" value="ECO:0007669"/>
    <property type="project" value="InterPro"/>
</dbReference>
<dbReference type="InterPro" id="IPR013022">
    <property type="entry name" value="Xyl_isomerase-like_TIM-brl"/>
</dbReference>
<dbReference type="SUPFAM" id="SSF51658">
    <property type="entry name" value="Xylose isomerase-like"/>
    <property type="match status" value="1"/>
</dbReference>
<dbReference type="Gene3D" id="3.20.20.150">
    <property type="entry name" value="Divalent-metal-dependent TIM barrel enzymes"/>
    <property type="match status" value="1"/>
</dbReference>
<evidence type="ECO:0000256" key="9">
    <source>
        <dbReference type="HAMAP-Rule" id="MF_00152"/>
    </source>
</evidence>
<comment type="caution">
    <text evidence="11">The sequence shown here is derived from an EMBL/GenBank/DDBJ whole genome shotgun (WGS) entry which is preliminary data.</text>
</comment>
<evidence type="ECO:0000256" key="8">
    <source>
        <dbReference type="ARBA" id="ARBA00023204"/>
    </source>
</evidence>
<dbReference type="SMART" id="SM00518">
    <property type="entry name" value="AP2Ec"/>
    <property type="match status" value="1"/>
</dbReference>
<feature type="binding site" evidence="9">
    <location>
        <position position="229"/>
    </location>
    <ligand>
        <name>Zn(2+)</name>
        <dbReference type="ChEBI" id="CHEBI:29105"/>
        <label>3</label>
    </ligand>
</feature>
<dbReference type="GO" id="GO:0008270">
    <property type="term" value="F:zinc ion binding"/>
    <property type="evidence" value="ECO:0007669"/>
    <property type="project" value="UniProtKB-UniRule"/>
</dbReference>
<dbReference type="InterPro" id="IPR036237">
    <property type="entry name" value="Xyl_isomerase-like_sf"/>
</dbReference>
<evidence type="ECO:0000313" key="11">
    <source>
        <dbReference type="EMBL" id="TCK58042.1"/>
    </source>
</evidence>
<dbReference type="PROSITE" id="PS00730">
    <property type="entry name" value="AP_NUCLEASE_F2_2"/>
    <property type="match status" value="1"/>
</dbReference>
<dbReference type="FunFam" id="3.20.20.150:FF:000001">
    <property type="entry name" value="Probable endonuclease 4"/>
    <property type="match status" value="1"/>
</dbReference>
<dbReference type="NCBIfam" id="TIGR00587">
    <property type="entry name" value="nfo"/>
    <property type="match status" value="1"/>
</dbReference>
<feature type="binding site" evidence="9">
    <location>
        <position position="182"/>
    </location>
    <ligand>
        <name>Zn(2+)</name>
        <dbReference type="ChEBI" id="CHEBI:29105"/>
        <label>3</label>
    </ligand>
</feature>
<feature type="domain" description="Xylose isomerase-like TIM barrel" evidence="10">
    <location>
        <begin position="21"/>
        <end position="277"/>
    </location>
</feature>
<dbReference type="AlphaFoldDB" id="A0A4R1K239"/>
<feature type="binding site" evidence="9">
    <location>
        <position position="145"/>
    </location>
    <ligand>
        <name>Zn(2+)</name>
        <dbReference type="ChEBI" id="CHEBI:29105"/>
        <label>2</label>
    </ligand>
</feature>
<protein>
    <recommendedName>
        <fullName evidence="9">Probable endonuclease 4</fullName>
        <ecNumber evidence="9">3.1.21.2</ecNumber>
    </recommendedName>
    <alternativeName>
        <fullName evidence="9">Endodeoxyribonuclease IV</fullName>
    </alternativeName>
    <alternativeName>
        <fullName evidence="9">Endonuclease IV</fullName>
    </alternativeName>
</protein>
<evidence type="ECO:0000256" key="2">
    <source>
        <dbReference type="ARBA" id="ARBA00022722"/>
    </source>
</evidence>
<evidence type="ECO:0000256" key="7">
    <source>
        <dbReference type="ARBA" id="ARBA00022833"/>
    </source>
</evidence>
<dbReference type="PANTHER" id="PTHR21445">
    <property type="entry name" value="ENDONUCLEASE IV ENDODEOXYRIBONUCLEASE IV"/>
    <property type="match status" value="1"/>
</dbReference>
<comment type="catalytic activity">
    <reaction evidence="9">
        <text>Endonucleolytic cleavage to 5'-phosphooligonucleotide end-products.</text>
        <dbReference type="EC" id="3.1.21.2"/>
    </reaction>
</comment>
<evidence type="ECO:0000313" key="12">
    <source>
        <dbReference type="Proteomes" id="UP000295565"/>
    </source>
</evidence>
<comment type="similarity">
    <text evidence="1 9">Belongs to the AP endonuclease 2 family.</text>
</comment>
<dbReference type="GO" id="GO:0006284">
    <property type="term" value="P:base-excision repair"/>
    <property type="evidence" value="ECO:0007669"/>
    <property type="project" value="TreeGrafter"/>
</dbReference>
<evidence type="ECO:0000256" key="4">
    <source>
        <dbReference type="ARBA" id="ARBA00022759"/>
    </source>
</evidence>
<dbReference type="GO" id="GO:0008833">
    <property type="term" value="F:deoxyribonuclease IV (phage-T4-induced) activity"/>
    <property type="evidence" value="ECO:0007669"/>
    <property type="project" value="UniProtKB-UniRule"/>
</dbReference>
<evidence type="ECO:0000256" key="6">
    <source>
        <dbReference type="ARBA" id="ARBA00022801"/>
    </source>
</evidence>
<dbReference type="PROSITE" id="PS51432">
    <property type="entry name" value="AP_NUCLEASE_F2_4"/>
    <property type="match status" value="1"/>
</dbReference>